<comment type="caution">
    <text evidence="1">The sequence shown here is derived from an EMBL/GenBank/DDBJ whole genome shotgun (WGS) entry which is preliminary data.</text>
</comment>
<proteinExistence type="predicted"/>
<keyword evidence="2" id="KW-1185">Reference proteome</keyword>
<accession>A0AA39LHL9</accession>
<gene>
    <name evidence="1" type="ORF">QR680_002145</name>
</gene>
<dbReference type="AlphaFoldDB" id="A0AA39LHL9"/>
<organism evidence="1 2">
    <name type="scientific">Steinernema hermaphroditum</name>
    <dbReference type="NCBI Taxonomy" id="289476"/>
    <lineage>
        <taxon>Eukaryota</taxon>
        <taxon>Metazoa</taxon>
        <taxon>Ecdysozoa</taxon>
        <taxon>Nematoda</taxon>
        <taxon>Chromadorea</taxon>
        <taxon>Rhabditida</taxon>
        <taxon>Tylenchina</taxon>
        <taxon>Panagrolaimomorpha</taxon>
        <taxon>Strongyloidoidea</taxon>
        <taxon>Steinernematidae</taxon>
        <taxon>Steinernema</taxon>
    </lineage>
</organism>
<evidence type="ECO:0000313" key="2">
    <source>
        <dbReference type="Proteomes" id="UP001175271"/>
    </source>
</evidence>
<name>A0AA39LHL9_9BILA</name>
<dbReference type="EMBL" id="JAUCMV010000005">
    <property type="protein sequence ID" value="KAK0397490.1"/>
    <property type="molecule type" value="Genomic_DNA"/>
</dbReference>
<dbReference type="Proteomes" id="UP001175271">
    <property type="component" value="Unassembled WGS sequence"/>
</dbReference>
<reference evidence="1" key="1">
    <citation type="submission" date="2023-06" db="EMBL/GenBank/DDBJ databases">
        <title>Genomic analysis of the entomopathogenic nematode Steinernema hermaphroditum.</title>
        <authorList>
            <person name="Schwarz E.M."/>
            <person name="Heppert J.K."/>
            <person name="Baniya A."/>
            <person name="Schwartz H.T."/>
            <person name="Tan C.-H."/>
            <person name="Antoshechkin I."/>
            <person name="Sternberg P.W."/>
            <person name="Goodrich-Blair H."/>
            <person name="Dillman A.R."/>
        </authorList>
    </citation>
    <scope>NUCLEOTIDE SEQUENCE</scope>
    <source>
        <strain evidence="1">PS9179</strain>
        <tissue evidence="1">Whole animal</tissue>
    </source>
</reference>
<evidence type="ECO:0000313" key="1">
    <source>
        <dbReference type="EMBL" id="KAK0397490.1"/>
    </source>
</evidence>
<sequence length="80" mass="8884">MSSTTSNGQTALSFAAVSKDSCASSAAQSDTSPKAIDNMYTSIRSFWTERRRSWWSSRKELDVSRLNDSYLSTYGSLNMP</sequence>
<protein>
    <submittedName>
        <fullName evidence="1">Uncharacterized protein</fullName>
    </submittedName>
</protein>